<sequence>MSRSIFHTDRKWVAGICYVGFLLLTLMLASFVFFLVMNLWVDKDTRFIRVFGGVVWIYGWSYLYHRWVRRCTTWLA</sequence>
<dbReference type="Proteomes" id="UP000717835">
    <property type="component" value="Unassembled WGS sequence"/>
</dbReference>
<protein>
    <submittedName>
        <fullName evidence="2">Uncharacterized protein</fullName>
    </submittedName>
</protein>
<reference evidence="2" key="2">
    <citation type="submission" date="2021-09" db="EMBL/GenBank/DDBJ databases">
        <authorList>
            <person name="Gilroy R."/>
        </authorList>
    </citation>
    <scope>NUCLEOTIDE SEQUENCE</scope>
    <source>
        <strain evidence="2">CHK55-1828</strain>
    </source>
</reference>
<keyword evidence="1" id="KW-1133">Transmembrane helix</keyword>
<keyword evidence="1" id="KW-0812">Transmembrane</keyword>
<evidence type="ECO:0000313" key="2">
    <source>
        <dbReference type="EMBL" id="HJF91588.1"/>
    </source>
</evidence>
<name>A0A921HW56_9BACT</name>
<dbReference type="EMBL" id="DYVX01000036">
    <property type="protein sequence ID" value="HJF91588.1"/>
    <property type="molecule type" value="Genomic_DNA"/>
</dbReference>
<feature type="transmembrane region" description="Helical" evidence="1">
    <location>
        <begin position="47"/>
        <end position="64"/>
    </location>
</feature>
<organism evidence="2 3">
    <name type="scientific">Mediterranea massiliensis</name>
    <dbReference type="NCBI Taxonomy" id="1841865"/>
    <lineage>
        <taxon>Bacteria</taxon>
        <taxon>Pseudomonadati</taxon>
        <taxon>Bacteroidota</taxon>
        <taxon>Bacteroidia</taxon>
        <taxon>Bacteroidales</taxon>
        <taxon>Bacteroidaceae</taxon>
        <taxon>Mediterranea</taxon>
    </lineage>
</organism>
<keyword evidence="1" id="KW-0472">Membrane</keyword>
<evidence type="ECO:0000313" key="3">
    <source>
        <dbReference type="Proteomes" id="UP000717835"/>
    </source>
</evidence>
<comment type="caution">
    <text evidence="2">The sequence shown here is derived from an EMBL/GenBank/DDBJ whole genome shotgun (WGS) entry which is preliminary data.</text>
</comment>
<reference evidence="2" key="1">
    <citation type="journal article" date="2021" name="PeerJ">
        <title>Extensive microbial diversity within the chicken gut microbiome revealed by metagenomics and culture.</title>
        <authorList>
            <person name="Gilroy R."/>
            <person name="Ravi A."/>
            <person name="Getino M."/>
            <person name="Pursley I."/>
            <person name="Horton D.L."/>
            <person name="Alikhan N.F."/>
            <person name="Baker D."/>
            <person name="Gharbi K."/>
            <person name="Hall N."/>
            <person name="Watson M."/>
            <person name="Adriaenssens E.M."/>
            <person name="Foster-Nyarko E."/>
            <person name="Jarju S."/>
            <person name="Secka A."/>
            <person name="Antonio M."/>
            <person name="Oren A."/>
            <person name="Chaudhuri R.R."/>
            <person name="La Ragione R."/>
            <person name="Hildebrand F."/>
            <person name="Pallen M.J."/>
        </authorList>
    </citation>
    <scope>NUCLEOTIDE SEQUENCE</scope>
    <source>
        <strain evidence="2">CHK55-1828</strain>
    </source>
</reference>
<dbReference type="RefSeq" id="WP_276826891.1">
    <property type="nucleotide sequence ID" value="NZ_DYVX01000036.1"/>
</dbReference>
<gene>
    <name evidence="2" type="ORF">K8W02_04275</name>
</gene>
<proteinExistence type="predicted"/>
<feature type="transmembrane region" description="Helical" evidence="1">
    <location>
        <begin position="12"/>
        <end position="41"/>
    </location>
</feature>
<accession>A0A921HW56</accession>
<dbReference type="AlphaFoldDB" id="A0A921HW56"/>
<evidence type="ECO:0000256" key="1">
    <source>
        <dbReference type="SAM" id="Phobius"/>
    </source>
</evidence>